<name>A0ABQ6N9S6_9STRA</name>
<dbReference type="InterPro" id="IPR050164">
    <property type="entry name" value="Peptidase_C19"/>
</dbReference>
<comment type="catalytic activity">
    <reaction evidence="1 7">
        <text>Thiol-dependent hydrolysis of ester, thioester, amide, peptide and isopeptide bonds formed by the C-terminal Gly of ubiquitin (a 76-residue protein attached to proteins as an intracellular targeting signal).</text>
        <dbReference type="EC" id="3.4.19.12"/>
    </reaction>
</comment>
<evidence type="ECO:0000259" key="9">
    <source>
        <dbReference type="PROSITE" id="PS50235"/>
    </source>
</evidence>
<dbReference type="InterPro" id="IPR028889">
    <property type="entry name" value="USP"/>
</dbReference>
<dbReference type="SUPFAM" id="SSF54001">
    <property type="entry name" value="Cysteine proteinases"/>
    <property type="match status" value="1"/>
</dbReference>
<sequence>MTIRRSQSAPIPTRSLPVGINNVGNTCFANSALQCLLSSSLLSQTLHEAPSLEFSSPLRSATPGRAKRVKTKSANAVWLQKELHKLLCSYQSSSRAVDAGNITRHVDKLSSCLRFGRQEDAHEFVRALLDLLCLDGFNKHVSKLFEGGLESAVTCQTCDNVSRTKDRYMDLSLDIDDTTTSSLEAALRRFTMVEKLSADCLVDCARCRVKRRVTKGLLLSSAPSVLTFHLKRFTCDRYGRIQRISKHVGFPAALDLSPYLTSGKGDTGGGGSAYSLFAIVCHRGQSVNSGHYIAYVKRDGRWYEANDSRIRPVTEKEVLQQPAYMIFYEKAKGGKEAGGERIGKEGAAEKAAEKVAQRERALVAVQTATPKSKPKAKAKPKGRTAAADTTKSRLRSAREHASKIRSLSAPSIVIESAVEEIDVHTGDGEDGGGFWAVQNQAGTEGARRRRDVHYGTRKSSKRGGLDSPGGGRR</sequence>
<dbReference type="InterPro" id="IPR018200">
    <property type="entry name" value="USP_CS"/>
</dbReference>
<evidence type="ECO:0000256" key="5">
    <source>
        <dbReference type="ARBA" id="ARBA00022801"/>
    </source>
</evidence>
<evidence type="ECO:0000313" key="10">
    <source>
        <dbReference type="EMBL" id="GMI52234.1"/>
    </source>
</evidence>
<keyword evidence="5 7" id="KW-0378">Hydrolase</keyword>
<reference evidence="10 11" key="1">
    <citation type="journal article" date="2023" name="Commun. Biol.">
        <title>Genome analysis of Parmales, the sister group of diatoms, reveals the evolutionary specialization of diatoms from phago-mixotrophs to photoautotrophs.</title>
        <authorList>
            <person name="Ban H."/>
            <person name="Sato S."/>
            <person name="Yoshikawa S."/>
            <person name="Yamada K."/>
            <person name="Nakamura Y."/>
            <person name="Ichinomiya M."/>
            <person name="Sato N."/>
            <person name="Blanc-Mathieu R."/>
            <person name="Endo H."/>
            <person name="Kuwata A."/>
            <person name="Ogata H."/>
        </authorList>
    </citation>
    <scope>NUCLEOTIDE SEQUENCE [LARGE SCALE GENOMIC DNA]</scope>
</reference>
<comment type="similarity">
    <text evidence="2 7">Belongs to the peptidase C19 family.</text>
</comment>
<evidence type="ECO:0000256" key="2">
    <source>
        <dbReference type="ARBA" id="ARBA00009085"/>
    </source>
</evidence>
<dbReference type="PROSITE" id="PS50235">
    <property type="entry name" value="USP_3"/>
    <property type="match status" value="1"/>
</dbReference>
<dbReference type="EMBL" id="BRYB01006580">
    <property type="protein sequence ID" value="GMI52234.1"/>
    <property type="molecule type" value="Genomic_DNA"/>
</dbReference>
<keyword evidence="6 7" id="KW-0788">Thiol protease</keyword>
<dbReference type="InterPro" id="IPR038765">
    <property type="entry name" value="Papain-like_cys_pep_sf"/>
</dbReference>
<comment type="caution">
    <text evidence="10">The sequence shown here is derived from an EMBL/GenBank/DDBJ whole genome shotgun (WGS) entry which is preliminary data.</text>
</comment>
<evidence type="ECO:0000256" key="1">
    <source>
        <dbReference type="ARBA" id="ARBA00000707"/>
    </source>
</evidence>
<dbReference type="PANTHER" id="PTHR24006">
    <property type="entry name" value="UBIQUITIN CARBOXYL-TERMINAL HYDROLASE"/>
    <property type="match status" value="1"/>
</dbReference>
<evidence type="ECO:0000256" key="7">
    <source>
        <dbReference type="RuleBase" id="RU366025"/>
    </source>
</evidence>
<organism evidence="10 11">
    <name type="scientific">Tetraparma gracilis</name>
    <dbReference type="NCBI Taxonomy" id="2962635"/>
    <lineage>
        <taxon>Eukaryota</taxon>
        <taxon>Sar</taxon>
        <taxon>Stramenopiles</taxon>
        <taxon>Ochrophyta</taxon>
        <taxon>Bolidophyceae</taxon>
        <taxon>Parmales</taxon>
        <taxon>Triparmaceae</taxon>
        <taxon>Tetraparma</taxon>
    </lineage>
</organism>
<evidence type="ECO:0000256" key="6">
    <source>
        <dbReference type="ARBA" id="ARBA00022807"/>
    </source>
</evidence>
<keyword evidence="11" id="KW-1185">Reference proteome</keyword>
<dbReference type="PANTHER" id="PTHR24006:SF758">
    <property type="entry name" value="UBIQUITIN CARBOXYL-TERMINAL HYDROLASE 36"/>
    <property type="match status" value="1"/>
</dbReference>
<dbReference type="PROSITE" id="PS00972">
    <property type="entry name" value="USP_1"/>
    <property type="match status" value="1"/>
</dbReference>
<feature type="domain" description="USP" evidence="9">
    <location>
        <begin position="18"/>
        <end position="331"/>
    </location>
</feature>
<evidence type="ECO:0000313" key="11">
    <source>
        <dbReference type="Proteomes" id="UP001165060"/>
    </source>
</evidence>
<evidence type="ECO:0000256" key="8">
    <source>
        <dbReference type="SAM" id="MobiDB-lite"/>
    </source>
</evidence>
<gene>
    <name evidence="10" type="ORF">TeGR_g11122</name>
</gene>
<feature type="compositionally biased region" description="Basic residues" evidence="8">
    <location>
        <begin position="372"/>
        <end position="382"/>
    </location>
</feature>
<dbReference type="Pfam" id="PF00443">
    <property type="entry name" value="UCH"/>
    <property type="match status" value="1"/>
</dbReference>
<feature type="compositionally biased region" description="Basic residues" evidence="8">
    <location>
        <begin position="447"/>
        <end position="461"/>
    </location>
</feature>
<dbReference type="Gene3D" id="3.90.70.10">
    <property type="entry name" value="Cysteine proteinases"/>
    <property type="match status" value="1"/>
</dbReference>
<keyword evidence="4 7" id="KW-0833">Ubl conjugation pathway</keyword>
<dbReference type="PROSITE" id="PS00973">
    <property type="entry name" value="USP_2"/>
    <property type="match status" value="1"/>
</dbReference>
<proteinExistence type="inferred from homology"/>
<evidence type="ECO:0000256" key="3">
    <source>
        <dbReference type="ARBA" id="ARBA00022670"/>
    </source>
</evidence>
<feature type="region of interest" description="Disordered" evidence="8">
    <location>
        <begin position="366"/>
        <end position="406"/>
    </location>
</feature>
<evidence type="ECO:0000256" key="4">
    <source>
        <dbReference type="ARBA" id="ARBA00022786"/>
    </source>
</evidence>
<dbReference type="Proteomes" id="UP001165060">
    <property type="component" value="Unassembled WGS sequence"/>
</dbReference>
<dbReference type="InterPro" id="IPR001394">
    <property type="entry name" value="Peptidase_C19_UCH"/>
</dbReference>
<keyword evidence="3 7" id="KW-0645">Protease</keyword>
<accession>A0ABQ6N9S6</accession>
<protein>
    <recommendedName>
        <fullName evidence="7">Ubiquitin carboxyl-terminal hydrolase</fullName>
        <ecNumber evidence="7">3.4.19.12</ecNumber>
    </recommendedName>
</protein>
<feature type="region of interest" description="Disordered" evidence="8">
    <location>
        <begin position="423"/>
        <end position="473"/>
    </location>
</feature>
<dbReference type="EC" id="3.4.19.12" evidence="7"/>